<gene>
    <name evidence="1" type="ORF">SS50377_16564</name>
    <name evidence="2" type="ORF">SS50377_20851</name>
</gene>
<dbReference type="SUPFAM" id="SSF52047">
    <property type="entry name" value="RNI-like"/>
    <property type="match status" value="1"/>
</dbReference>
<dbReference type="AlphaFoldDB" id="V6LRX0"/>
<dbReference type="VEuPathDB" id="GiardiaDB:SS50377_20851"/>
<evidence type="ECO:0000313" key="2">
    <source>
        <dbReference type="EMBL" id="KAH0577497.1"/>
    </source>
</evidence>
<organism evidence="1">
    <name type="scientific">Spironucleus salmonicida</name>
    <dbReference type="NCBI Taxonomy" id="348837"/>
    <lineage>
        <taxon>Eukaryota</taxon>
        <taxon>Metamonada</taxon>
        <taxon>Diplomonadida</taxon>
        <taxon>Hexamitidae</taxon>
        <taxon>Hexamitinae</taxon>
        <taxon>Spironucleus</taxon>
    </lineage>
</organism>
<keyword evidence="3" id="KW-1185">Reference proteome</keyword>
<dbReference type="Proteomes" id="UP000018208">
    <property type="component" value="Unassembled WGS sequence"/>
</dbReference>
<name>V6LRX0_9EUKA</name>
<evidence type="ECO:0000313" key="3">
    <source>
        <dbReference type="Proteomes" id="UP000018208"/>
    </source>
</evidence>
<reference evidence="1 2" key="1">
    <citation type="journal article" date="2014" name="PLoS Genet.">
        <title>The Genome of Spironucleus salmonicida Highlights a Fish Pathogen Adapted to Fluctuating Environments.</title>
        <authorList>
            <person name="Xu F."/>
            <person name="Jerlstrom-Hultqvist J."/>
            <person name="Einarsson E."/>
            <person name="Astvaldsson A."/>
            <person name="Svard S.G."/>
            <person name="Andersson J.O."/>
        </authorList>
    </citation>
    <scope>NUCLEOTIDE SEQUENCE</scope>
    <source>
        <strain evidence="2">ATCC 50377</strain>
    </source>
</reference>
<reference evidence="2" key="2">
    <citation type="submission" date="2020-12" db="EMBL/GenBank/DDBJ databases">
        <title>New Spironucleus salmonicida genome in near-complete chromosomes.</title>
        <authorList>
            <person name="Xu F."/>
            <person name="Kurt Z."/>
            <person name="Jimenez-Gonzalez A."/>
            <person name="Astvaldsson A."/>
            <person name="Andersson J.O."/>
            <person name="Svard S.G."/>
        </authorList>
    </citation>
    <scope>NUCLEOTIDE SEQUENCE</scope>
    <source>
        <strain evidence="2">ATCC 50377</strain>
    </source>
</reference>
<accession>V6LRX0</accession>
<sequence length="163" mass="18676">MQPTVRKTLEAAPPSMPPNLSAMYIQRCKNQKIRPNFTAQKILQKAPKITKIDFSQDIIGARGLIVLCDILSEFKRILNQITEIDLSGNALDNSAIIKLSQLLENQQQMTYVNLSENNFGRESIQSIKQLLLNNKKIQILIHDCRCLKDEQKQYLSKFGRVVY</sequence>
<evidence type="ECO:0000313" key="1">
    <source>
        <dbReference type="EMBL" id="EST43529.1"/>
    </source>
</evidence>
<dbReference type="InterPro" id="IPR032675">
    <property type="entry name" value="LRR_dom_sf"/>
</dbReference>
<dbReference type="EMBL" id="KI546135">
    <property type="protein sequence ID" value="EST43529.1"/>
    <property type="molecule type" value="Genomic_DNA"/>
</dbReference>
<dbReference type="EMBL" id="AUWU02000001">
    <property type="protein sequence ID" value="KAH0577497.1"/>
    <property type="molecule type" value="Genomic_DNA"/>
</dbReference>
<dbReference type="OrthoDB" id="120976at2759"/>
<proteinExistence type="predicted"/>
<protein>
    <submittedName>
        <fullName evidence="1">Uncharacterized protein</fullName>
    </submittedName>
</protein>
<dbReference type="Gene3D" id="3.80.10.10">
    <property type="entry name" value="Ribonuclease Inhibitor"/>
    <property type="match status" value="1"/>
</dbReference>